<organism evidence="2 3">
    <name type="scientific">Deinococcus reticulitermitis</name>
    <dbReference type="NCBI Taxonomy" id="856736"/>
    <lineage>
        <taxon>Bacteria</taxon>
        <taxon>Thermotogati</taxon>
        <taxon>Deinococcota</taxon>
        <taxon>Deinococci</taxon>
        <taxon>Deinococcales</taxon>
        <taxon>Deinococcaceae</taxon>
        <taxon>Deinococcus</taxon>
    </lineage>
</organism>
<dbReference type="PANTHER" id="PTHR43415">
    <property type="entry name" value="SPERMIDINE N(1)-ACETYLTRANSFERASE"/>
    <property type="match status" value="1"/>
</dbReference>
<reference evidence="3" key="1">
    <citation type="submission" date="2016-10" db="EMBL/GenBank/DDBJ databases">
        <authorList>
            <person name="Varghese N."/>
            <person name="Submissions S."/>
        </authorList>
    </citation>
    <scope>NUCLEOTIDE SEQUENCE [LARGE SCALE GENOMIC DNA]</scope>
    <source>
        <strain evidence="3">CGMCC 1.10218</strain>
    </source>
</reference>
<dbReference type="STRING" id="856736.SAMN04488058_11417"/>
<dbReference type="InterPro" id="IPR000182">
    <property type="entry name" value="GNAT_dom"/>
</dbReference>
<protein>
    <submittedName>
        <fullName evidence="2">Acetyltransferase (GNAT) domain-containing protein</fullName>
    </submittedName>
</protein>
<dbReference type="InterPro" id="IPR016181">
    <property type="entry name" value="Acyl_CoA_acyltransferase"/>
</dbReference>
<accession>A0A1H7ASR9</accession>
<name>A0A1H7ASR9_9DEIO</name>
<dbReference type="GO" id="GO:0016747">
    <property type="term" value="F:acyltransferase activity, transferring groups other than amino-acyl groups"/>
    <property type="evidence" value="ECO:0007669"/>
    <property type="project" value="InterPro"/>
</dbReference>
<sequence>MRLGIERGGRLIGYGDWASITPQSAELGLAIGESRLWGQGLGVEAGRLLIAYAFGVLGLPQVRAEVHAPNTRSRRLMPKLGFREVGVVGEETYGGQPTPLIGFTLSREDWNALSPKPRG</sequence>
<dbReference type="AlphaFoldDB" id="A0A1H7ASR9"/>
<dbReference type="PANTHER" id="PTHR43415:SF3">
    <property type="entry name" value="GNAT-FAMILY ACETYLTRANSFERASE"/>
    <property type="match status" value="1"/>
</dbReference>
<dbReference type="PROSITE" id="PS51186">
    <property type="entry name" value="GNAT"/>
    <property type="match status" value="1"/>
</dbReference>
<keyword evidence="2" id="KW-0808">Transferase</keyword>
<dbReference type="RefSeq" id="WP_177183212.1">
    <property type="nucleotide sequence ID" value="NZ_FNZA01000014.1"/>
</dbReference>
<keyword evidence="3" id="KW-1185">Reference proteome</keyword>
<evidence type="ECO:0000313" key="2">
    <source>
        <dbReference type="EMBL" id="SEJ67674.1"/>
    </source>
</evidence>
<gene>
    <name evidence="2" type="ORF">SAMN04488058_11417</name>
</gene>
<evidence type="ECO:0000259" key="1">
    <source>
        <dbReference type="PROSITE" id="PS51186"/>
    </source>
</evidence>
<dbReference type="Gene3D" id="3.40.630.30">
    <property type="match status" value="1"/>
</dbReference>
<evidence type="ECO:0000313" key="3">
    <source>
        <dbReference type="Proteomes" id="UP000199223"/>
    </source>
</evidence>
<dbReference type="Pfam" id="PF13302">
    <property type="entry name" value="Acetyltransf_3"/>
    <property type="match status" value="1"/>
</dbReference>
<dbReference type="EMBL" id="FNZA01000014">
    <property type="protein sequence ID" value="SEJ67674.1"/>
    <property type="molecule type" value="Genomic_DNA"/>
</dbReference>
<dbReference type="SUPFAM" id="SSF55729">
    <property type="entry name" value="Acyl-CoA N-acyltransferases (Nat)"/>
    <property type="match status" value="1"/>
</dbReference>
<feature type="domain" description="N-acetyltransferase" evidence="1">
    <location>
        <begin position="1"/>
        <end position="106"/>
    </location>
</feature>
<proteinExistence type="predicted"/>
<dbReference type="Proteomes" id="UP000199223">
    <property type="component" value="Unassembled WGS sequence"/>
</dbReference>